<feature type="transmembrane region" description="Helical" evidence="6">
    <location>
        <begin position="70"/>
        <end position="92"/>
    </location>
</feature>
<evidence type="ECO:0000256" key="2">
    <source>
        <dbReference type="ARBA" id="ARBA00009773"/>
    </source>
</evidence>
<gene>
    <name evidence="7" type="primary">ytvI</name>
    <name evidence="7" type="ORF">NZD86_20650</name>
</gene>
<name>A0ABY6Z2R9_9BACL</name>
<feature type="transmembrane region" description="Helical" evidence="6">
    <location>
        <begin position="249"/>
        <end position="271"/>
    </location>
</feature>
<evidence type="ECO:0000256" key="4">
    <source>
        <dbReference type="ARBA" id="ARBA00022989"/>
    </source>
</evidence>
<proteinExistence type="inferred from homology"/>
<feature type="transmembrane region" description="Helical" evidence="6">
    <location>
        <begin position="224"/>
        <end position="243"/>
    </location>
</feature>
<dbReference type="Pfam" id="PF01594">
    <property type="entry name" value="AI-2E_transport"/>
    <property type="match status" value="1"/>
</dbReference>
<keyword evidence="8" id="KW-1185">Reference proteome</keyword>
<evidence type="ECO:0000256" key="6">
    <source>
        <dbReference type="SAM" id="Phobius"/>
    </source>
</evidence>
<feature type="transmembrane region" description="Helical" evidence="6">
    <location>
        <begin position="319"/>
        <end position="343"/>
    </location>
</feature>
<evidence type="ECO:0000256" key="5">
    <source>
        <dbReference type="ARBA" id="ARBA00023136"/>
    </source>
</evidence>
<dbReference type="RefSeq" id="WP_268043939.1">
    <property type="nucleotide sequence ID" value="NZ_CP104064.1"/>
</dbReference>
<feature type="transmembrane region" description="Helical" evidence="6">
    <location>
        <begin position="164"/>
        <end position="186"/>
    </location>
</feature>
<protein>
    <submittedName>
        <fullName evidence="7">Sporulation integral membrane protein YtvI</fullName>
    </submittedName>
</protein>
<dbReference type="PANTHER" id="PTHR21716:SF68">
    <property type="entry name" value="TRANSPORT PROTEIN YTVI-RELATED"/>
    <property type="match status" value="1"/>
</dbReference>
<feature type="transmembrane region" description="Helical" evidence="6">
    <location>
        <begin position="278"/>
        <end position="299"/>
    </location>
</feature>
<keyword evidence="3 6" id="KW-0812">Transmembrane</keyword>
<evidence type="ECO:0000313" key="8">
    <source>
        <dbReference type="Proteomes" id="UP001164803"/>
    </source>
</evidence>
<dbReference type="EMBL" id="CP104064">
    <property type="protein sequence ID" value="WAH36584.1"/>
    <property type="molecule type" value="Genomic_DNA"/>
</dbReference>
<feature type="transmembrane region" description="Helical" evidence="6">
    <location>
        <begin position="40"/>
        <end position="58"/>
    </location>
</feature>
<reference evidence="7" key="1">
    <citation type="submission" date="2022-08" db="EMBL/GenBank/DDBJ databases">
        <title>Alicyclobacillus dauci DSM2870, complete genome.</title>
        <authorList>
            <person name="Wang Q."/>
            <person name="Cai R."/>
            <person name="Wang Z."/>
        </authorList>
    </citation>
    <scope>NUCLEOTIDE SEQUENCE</scope>
    <source>
        <strain evidence="7">DSM 28700</strain>
    </source>
</reference>
<evidence type="ECO:0000313" key="7">
    <source>
        <dbReference type="EMBL" id="WAH36584.1"/>
    </source>
</evidence>
<comment type="subcellular location">
    <subcellularLocation>
        <location evidence="1">Membrane</location>
        <topology evidence="1">Multi-pass membrane protein</topology>
    </subcellularLocation>
</comment>
<keyword evidence="5 6" id="KW-0472">Membrane</keyword>
<keyword evidence="4 6" id="KW-1133">Transmembrane helix</keyword>
<evidence type="ECO:0000256" key="3">
    <source>
        <dbReference type="ARBA" id="ARBA00022692"/>
    </source>
</evidence>
<organism evidence="7 8">
    <name type="scientific">Alicyclobacillus dauci</name>
    <dbReference type="NCBI Taxonomy" id="1475485"/>
    <lineage>
        <taxon>Bacteria</taxon>
        <taxon>Bacillati</taxon>
        <taxon>Bacillota</taxon>
        <taxon>Bacilli</taxon>
        <taxon>Bacillales</taxon>
        <taxon>Alicyclobacillaceae</taxon>
        <taxon>Alicyclobacillus</taxon>
    </lineage>
</organism>
<comment type="similarity">
    <text evidence="2">Belongs to the autoinducer-2 exporter (AI-2E) (TC 2.A.86) family.</text>
</comment>
<dbReference type="InterPro" id="IPR002549">
    <property type="entry name" value="AI-2E-like"/>
</dbReference>
<dbReference type="Proteomes" id="UP001164803">
    <property type="component" value="Chromosome"/>
</dbReference>
<dbReference type="PANTHER" id="PTHR21716">
    <property type="entry name" value="TRANSMEMBRANE PROTEIN"/>
    <property type="match status" value="1"/>
</dbReference>
<dbReference type="InterPro" id="IPR014227">
    <property type="entry name" value="YtvI-like"/>
</dbReference>
<dbReference type="NCBIfam" id="TIGR02872">
    <property type="entry name" value="spore_ytvI"/>
    <property type="match status" value="1"/>
</dbReference>
<evidence type="ECO:0000256" key="1">
    <source>
        <dbReference type="ARBA" id="ARBA00004141"/>
    </source>
</evidence>
<sequence length="374" mass="41165">MRATRHQLELRRYYWRVLEVFLMLAFIVVFALLLGFLMKYILPFVIGWIFAILLIPIVRWMEHRSIPRLTAVLIVLVCTVALVLAVSAGIVIGTAREASAFLVNSQAFVHVESNFIQEKLVATQVLYGQLPTQLSNQIDTTLQQFARGIEASVSRFVSSVLGSFAHLPETLFVGVIGVVTTFFILLRRERMMKSFFRIVPPGWDKKLNSILSDMSRAFLGTIRVQFILMCMSAVLGVIGMYVLGIPYAVLLGILFALTGLVPMLGSALLTVPWAIGALLLGDVSMAIKVIGLQLVISLIRHMVEPKILAESVGLDTLSTLFALYVGLKLIGVVGLFIGPILLIGAKGLLRTHLFVDLLPHFTEVEDESRGGAGS</sequence>
<feature type="transmembrane region" description="Helical" evidence="6">
    <location>
        <begin position="12"/>
        <end position="34"/>
    </location>
</feature>
<accession>A0ABY6Z2R9</accession>